<dbReference type="GO" id="GO:0003964">
    <property type="term" value="F:RNA-directed DNA polymerase activity"/>
    <property type="evidence" value="ECO:0007669"/>
    <property type="project" value="UniProtKB-KW"/>
</dbReference>
<name>A0A2U1LWQ2_ARTAN</name>
<dbReference type="PANTHER" id="PTHR36617">
    <property type="entry name" value="PROTEIN, PUTATIVE-RELATED"/>
    <property type="match status" value="1"/>
</dbReference>
<protein>
    <submittedName>
        <fullName evidence="1">RNA-directed DNA polymerase, eukaryota, Reverse transcriptase zinc-binding domain protein</fullName>
    </submittedName>
</protein>
<dbReference type="AlphaFoldDB" id="A0A2U1LWQ2"/>
<keyword evidence="1" id="KW-0695">RNA-directed DNA polymerase</keyword>
<keyword evidence="2" id="KW-1185">Reference proteome</keyword>
<dbReference type="PANTHER" id="PTHR36617:SF5">
    <property type="entry name" value="OS05G0421675 PROTEIN"/>
    <property type="match status" value="1"/>
</dbReference>
<dbReference type="OrthoDB" id="1432984at2759"/>
<keyword evidence="1" id="KW-0808">Transferase</keyword>
<gene>
    <name evidence="1" type="ORF">CTI12_AA445070</name>
</gene>
<evidence type="ECO:0000313" key="1">
    <source>
        <dbReference type="EMBL" id="PWA53443.1"/>
    </source>
</evidence>
<comment type="caution">
    <text evidence="1">The sequence shown here is derived from an EMBL/GenBank/DDBJ whole genome shotgun (WGS) entry which is preliminary data.</text>
</comment>
<dbReference type="EMBL" id="PKPP01007417">
    <property type="protein sequence ID" value="PWA53443.1"/>
    <property type="molecule type" value="Genomic_DNA"/>
</dbReference>
<organism evidence="1 2">
    <name type="scientific">Artemisia annua</name>
    <name type="common">Sweet wormwood</name>
    <dbReference type="NCBI Taxonomy" id="35608"/>
    <lineage>
        <taxon>Eukaryota</taxon>
        <taxon>Viridiplantae</taxon>
        <taxon>Streptophyta</taxon>
        <taxon>Embryophyta</taxon>
        <taxon>Tracheophyta</taxon>
        <taxon>Spermatophyta</taxon>
        <taxon>Magnoliopsida</taxon>
        <taxon>eudicotyledons</taxon>
        <taxon>Gunneridae</taxon>
        <taxon>Pentapetalae</taxon>
        <taxon>asterids</taxon>
        <taxon>campanulids</taxon>
        <taxon>Asterales</taxon>
        <taxon>Asteraceae</taxon>
        <taxon>Asteroideae</taxon>
        <taxon>Anthemideae</taxon>
        <taxon>Artemisiinae</taxon>
        <taxon>Artemisia</taxon>
    </lineage>
</organism>
<sequence>MFPRLYALELDKDCSLTERLIRVGETFTWIWKWRRALRSGRKRGDFDQLMEVVRDVILSYVSDSWRWYLEKSGKLIVKSICTRIEKQNFLTSNNFTRWSKLVPKKVNILVWRAIREASNSSRQCHYYCDTQKITSWKRDGTAKWIKINKTRKKTEVSIYWKNMIVKE</sequence>
<proteinExistence type="predicted"/>
<reference evidence="1 2" key="1">
    <citation type="journal article" date="2018" name="Mol. Plant">
        <title>The genome of Artemisia annua provides insight into the evolution of Asteraceae family and artemisinin biosynthesis.</title>
        <authorList>
            <person name="Shen Q."/>
            <person name="Zhang L."/>
            <person name="Liao Z."/>
            <person name="Wang S."/>
            <person name="Yan T."/>
            <person name="Shi P."/>
            <person name="Liu M."/>
            <person name="Fu X."/>
            <person name="Pan Q."/>
            <person name="Wang Y."/>
            <person name="Lv Z."/>
            <person name="Lu X."/>
            <person name="Zhang F."/>
            <person name="Jiang W."/>
            <person name="Ma Y."/>
            <person name="Chen M."/>
            <person name="Hao X."/>
            <person name="Li L."/>
            <person name="Tang Y."/>
            <person name="Lv G."/>
            <person name="Zhou Y."/>
            <person name="Sun X."/>
            <person name="Brodelius P.E."/>
            <person name="Rose J.K.C."/>
            <person name="Tang K."/>
        </authorList>
    </citation>
    <scope>NUCLEOTIDE SEQUENCE [LARGE SCALE GENOMIC DNA]</scope>
    <source>
        <strain evidence="2">cv. Huhao1</strain>
        <tissue evidence="1">Leaf</tissue>
    </source>
</reference>
<keyword evidence="1" id="KW-0548">Nucleotidyltransferase</keyword>
<accession>A0A2U1LWQ2</accession>
<dbReference type="Proteomes" id="UP000245207">
    <property type="component" value="Unassembled WGS sequence"/>
</dbReference>
<evidence type="ECO:0000313" key="2">
    <source>
        <dbReference type="Proteomes" id="UP000245207"/>
    </source>
</evidence>